<name>A0ABM1YV53_AEDAL</name>
<dbReference type="EnsemblMetazoa" id="AALFPA23_012418.R17787">
    <property type="protein sequence ID" value="AALFPA23_012418.P17787"/>
    <property type="gene ID" value="AALFPA23_012418"/>
</dbReference>
<reference evidence="7" key="2">
    <citation type="submission" date="2025-05" db="UniProtKB">
        <authorList>
            <consortium name="EnsemblMetazoa"/>
        </authorList>
    </citation>
    <scope>IDENTIFICATION</scope>
    <source>
        <strain evidence="7">Foshan</strain>
    </source>
</reference>
<feature type="transmembrane region" description="Helical" evidence="6">
    <location>
        <begin position="21"/>
        <end position="42"/>
    </location>
</feature>
<evidence type="ECO:0000313" key="7">
    <source>
        <dbReference type="EnsemblMetazoa" id="AALFPA23_012418.P17787"/>
    </source>
</evidence>
<evidence type="ECO:0000256" key="1">
    <source>
        <dbReference type="ARBA" id="ARBA00022692"/>
    </source>
</evidence>
<keyword evidence="1 6" id="KW-0812">Transmembrane</keyword>
<dbReference type="PANTHER" id="PTHR31792">
    <property type="entry name" value="VACUOLAR ATPASE ASSEMBLY INTEGRAL MEMBRANE PROTEIN VMA21"/>
    <property type="match status" value="1"/>
</dbReference>
<keyword evidence="4 6" id="KW-0472">Membrane</keyword>
<proteinExistence type="inferred from homology"/>
<dbReference type="RefSeq" id="XP_062699627.1">
    <property type="nucleotide sequence ID" value="XM_062843643.1"/>
</dbReference>
<evidence type="ECO:0000313" key="8">
    <source>
        <dbReference type="Proteomes" id="UP000069940"/>
    </source>
</evidence>
<evidence type="ECO:0000256" key="4">
    <source>
        <dbReference type="ARBA" id="ARBA00023136"/>
    </source>
</evidence>
<comment type="subcellular location">
    <subcellularLocation>
        <location evidence="6">Endoplasmic reticulum membrane</location>
        <topology evidence="6">Multi-pass membrane protein</topology>
    </subcellularLocation>
    <subcellularLocation>
        <location evidence="6">Endoplasmic reticulum-Golgi intermediate compartment membrane</location>
        <topology evidence="6">Multi-pass membrane protein</topology>
    </subcellularLocation>
    <subcellularLocation>
        <location evidence="6">Cytoplasmic vesicle</location>
        <location evidence="6">COPII-coated vesicle membrane</location>
        <topology evidence="6">Multi-pass membrane protein</topology>
    </subcellularLocation>
</comment>
<dbReference type="GeneID" id="134284642"/>
<feature type="transmembrane region" description="Helical" evidence="6">
    <location>
        <begin position="62"/>
        <end position="81"/>
    </location>
</feature>
<comment type="function">
    <text evidence="6">Required for the assembly of the V0 complex of the vacuolar ATPase (V-ATPase) in the endoplasmic reticulum.</text>
</comment>
<protein>
    <recommendedName>
        <fullName evidence="6">Vacuolar ATPase assembly integral membrane protein VMA21 homolog</fullName>
    </recommendedName>
</protein>
<keyword evidence="2 6" id="KW-0256">Endoplasmic reticulum</keyword>
<dbReference type="PANTHER" id="PTHR31792:SF6">
    <property type="entry name" value="VACUOLAR ATPASE ASSEMBLY INTEGRAL MEMBRANE PROTEIN VMA21 HOMOLOG"/>
    <property type="match status" value="1"/>
</dbReference>
<evidence type="ECO:0000256" key="2">
    <source>
        <dbReference type="ARBA" id="ARBA00022824"/>
    </source>
</evidence>
<dbReference type="InterPro" id="IPR019013">
    <property type="entry name" value="Vma21"/>
</dbReference>
<organism evidence="7 8">
    <name type="scientific">Aedes albopictus</name>
    <name type="common">Asian tiger mosquito</name>
    <name type="synonym">Stegomyia albopicta</name>
    <dbReference type="NCBI Taxonomy" id="7160"/>
    <lineage>
        <taxon>Eukaryota</taxon>
        <taxon>Metazoa</taxon>
        <taxon>Ecdysozoa</taxon>
        <taxon>Arthropoda</taxon>
        <taxon>Hexapoda</taxon>
        <taxon>Insecta</taxon>
        <taxon>Pterygota</taxon>
        <taxon>Neoptera</taxon>
        <taxon>Endopterygota</taxon>
        <taxon>Diptera</taxon>
        <taxon>Nematocera</taxon>
        <taxon>Culicoidea</taxon>
        <taxon>Culicidae</taxon>
        <taxon>Culicinae</taxon>
        <taxon>Aedini</taxon>
        <taxon>Aedes</taxon>
        <taxon>Stegomyia</taxon>
    </lineage>
</organism>
<dbReference type="Proteomes" id="UP000069940">
    <property type="component" value="Unassembled WGS sequence"/>
</dbReference>
<dbReference type="Pfam" id="PF09446">
    <property type="entry name" value="VMA21"/>
    <property type="match status" value="1"/>
</dbReference>
<keyword evidence="3 6" id="KW-1133">Transmembrane helix</keyword>
<comment type="similarity">
    <text evidence="6">Belongs to the VMA21 family.</text>
</comment>
<evidence type="ECO:0000256" key="3">
    <source>
        <dbReference type="ARBA" id="ARBA00022989"/>
    </source>
</evidence>
<sequence length="107" mass="12056">MSKSKSKQHQLSKSEQRDEYRNFRVVFSYCILIILLPVATFFGCKYVLCDKFFQLTEVSSNIYSAVVAVIALHIALGLYIYRAYFYSDSAAGTAAGGGYQKVSQKQD</sequence>
<dbReference type="HAMAP" id="MF_03058">
    <property type="entry name" value="VMA21"/>
    <property type="match status" value="1"/>
</dbReference>
<evidence type="ECO:0000256" key="5">
    <source>
        <dbReference type="ARBA" id="ARBA00023329"/>
    </source>
</evidence>
<reference evidence="8" key="1">
    <citation type="journal article" date="2015" name="Proc. Natl. Acad. Sci. U.S.A.">
        <title>Genome sequence of the Asian Tiger mosquito, Aedes albopictus, reveals insights into its biology, genetics, and evolution.</title>
        <authorList>
            <person name="Chen X.G."/>
            <person name="Jiang X."/>
            <person name="Gu J."/>
            <person name="Xu M."/>
            <person name="Wu Y."/>
            <person name="Deng Y."/>
            <person name="Zhang C."/>
            <person name="Bonizzoni M."/>
            <person name="Dermauw W."/>
            <person name="Vontas J."/>
            <person name="Armbruster P."/>
            <person name="Huang X."/>
            <person name="Yang Y."/>
            <person name="Zhang H."/>
            <person name="He W."/>
            <person name="Peng H."/>
            <person name="Liu Y."/>
            <person name="Wu K."/>
            <person name="Chen J."/>
            <person name="Lirakis M."/>
            <person name="Topalis P."/>
            <person name="Van Leeuwen T."/>
            <person name="Hall A.B."/>
            <person name="Jiang X."/>
            <person name="Thorpe C."/>
            <person name="Mueller R.L."/>
            <person name="Sun C."/>
            <person name="Waterhouse R.M."/>
            <person name="Yan G."/>
            <person name="Tu Z.J."/>
            <person name="Fang X."/>
            <person name="James A.A."/>
        </authorList>
    </citation>
    <scope>NUCLEOTIDE SEQUENCE [LARGE SCALE GENOMIC DNA]</scope>
    <source>
        <strain evidence="8">Foshan</strain>
    </source>
</reference>
<evidence type="ECO:0000256" key="6">
    <source>
        <dbReference type="HAMAP-Rule" id="MF_03058"/>
    </source>
</evidence>
<accession>A0ABM1YV53</accession>
<keyword evidence="5 6" id="KW-0968">Cytoplasmic vesicle</keyword>
<keyword evidence="8" id="KW-1185">Reference proteome</keyword>